<dbReference type="SMART" id="SM00304">
    <property type="entry name" value="HAMP"/>
    <property type="match status" value="1"/>
</dbReference>
<feature type="domain" description="Histidine kinase" evidence="13">
    <location>
        <begin position="353"/>
        <end position="574"/>
    </location>
</feature>
<evidence type="ECO:0000256" key="5">
    <source>
        <dbReference type="ARBA" id="ARBA00022679"/>
    </source>
</evidence>
<dbReference type="RefSeq" id="WP_245978427.1">
    <property type="nucleotide sequence ID" value="NZ_AP019700.1"/>
</dbReference>
<evidence type="ECO:0000256" key="8">
    <source>
        <dbReference type="ARBA" id="ARBA00022989"/>
    </source>
</evidence>
<keyword evidence="16" id="KW-1185">Reference proteome</keyword>
<keyword evidence="9" id="KW-0902">Two-component regulatory system</keyword>
<dbReference type="SUPFAM" id="SSF47384">
    <property type="entry name" value="Homodimeric domain of signal transducing histidine kinase"/>
    <property type="match status" value="1"/>
</dbReference>
<evidence type="ECO:0000256" key="3">
    <source>
        <dbReference type="ARBA" id="ARBA00012438"/>
    </source>
</evidence>
<dbReference type="Pfam" id="PF13756">
    <property type="entry name" value="Stimulus_sens_1"/>
    <property type="match status" value="1"/>
</dbReference>
<dbReference type="InterPro" id="IPR050428">
    <property type="entry name" value="TCS_sensor_his_kinase"/>
</dbReference>
<dbReference type="InterPro" id="IPR004358">
    <property type="entry name" value="Sig_transdc_His_kin-like_C"/>
</dbReference>
<evidence type="ECO:0000259" key="14">
    <source>
        <dbReference type="PROSITE" id="PS50885"/>
    </source>
</evidence>
<dbReference type="CDD" id="cd00082">
    <property type="entry name" value="HisKA"/>
    <property type="match status" value="1"/>
</dbReference>
<dbReference type="CDD" id="cd06225">
    <property type="entry name" value="HAMP"/>
    <property type="match status" value="1"/>
</dbReference>
<dbReference type="GO" id="GO:0000155">
    <property type="term" value="F:phosphorelay sensor kinase activity"/>
    <property type="evidence" value="ECO:0007669"/>
    <property type="project" value="InterPro"/>
</dbReference>
<proteinExistence type="predicted"/>
<dbReference type="PROSITE" id="PS50885">
    <property type="entry name" value="HAMP"/>
    <property type="match status" value="1"/>
</dbReference>
<evidence type="ECO:0000256" key="6">
    <source>
        <dbReference type="ARBA" id="ARBA00022692"/>
    </source>
</evidence>
<evidence type="ECO:0000313" key="16">
    <source>
        <dbReference type="Proteomes" id="UP000278222"/>
    </source>
</evidence>
<evidence type="ECO:0000256" key="10">
    <source>
        <dbReference type="ARBA" id="ARBA00023136"/>
    </source>
</evidence>
<dbReference type="PRINTS" id="PR00344">
    <property type="entry name" value="BCTRLSENSOR"/>
</dbReference>
<feature type="transmembrane region" description="Helical" evidence="12">
    <location>
        <begin position="57"/>
        <end position="75"/>
    </location>
</feature>
<keyword evidence="5" id="KW-0808">Transferase</keyword>
<keyword evidence="7 15" id="KW-0418">Kinase</keyword>
<evidence type="ECO:0000256" key="2">
    <source>
        <dbReference type="ARBA" id="ARBA00004370"/>
    </source>
</evidence>
<keyword evidence="10 12" id="KW-0472">Membrane</keyword>
<dbReference type="Pfam" id="PF00512">
    <property type="entry name" value="HisKA"/>
    <property type="match status" value="1"/>
</dbReference>
<dbReference type="EC" id="2.7.13.3" evidence="3"/>
<protein>
    <recommendedName>
        <fullName evidence="3">histidine kinase</fullName>
        <ecNumber evidence="3">2.7.13.3</ecNumber>
    </recommendedName>
</protein>
<keyword evidence="8 12" id="KW-1133">Transmembrane helix</keyword>
<dbReference type="InterPro" id="IPR025908">
    <property type="entry name" value="Sensor_TM1"/>
</dbReference>
<dbReference type="SUPFAM" id="SSF55874">
    <property type="entry name" value="ATPase domain of HSP90 chaperone/DNA topoisomerase II/histidine kinase"/>
    <property type="match status" value="1"/>
</dbReference>
<evidence type="ECO:0000256" key="7">
    <source>
        <dbReference type="ARBA" id="ARBA00022777"/>
    </source>
</evidence>
<evidence type="ECO:0000256" key="11">
    <source>
        <dbReference type="SAM" id="MobiDB-lite"/>
    </source>
</evidence>
<dbReference type="PANTHER" id="PTHR45436:SF5">
    <property type="entry name" value="SENSOR HISTIDINE KINASE TRCS"/>
    <property type="match status" value="1"/>
</dbReference>
<evidence type="ECO:0000256" key="12">
    <source>
        <dbReference type="SAM" id="Phobius"/>
    </source>
</evidence>
<evidence type="ECO:0000256" key="9">
    <source>
        <dbReference type="ARBA" id="ARBA00023012"/>
    </source>
</evidence>
<keyword evidence="4" id="KW-0597">Phosphoprotein</keyword>
<dbReference type="InterPro" id="IPR003661">
    <property type="entry name" value="HisK_dim/P_dom"/>
</dbReference>
<dbReference type="InterPro" id="IPR003660">
    <property type="entry name" value="HAMP_dom"/>
</dbReference>
<reference evidence="15 16" key="1">
    <citation type="submission" date="2018-11" db="EMBL/GenBank/DDBJ databases">
        <title>Genomic Encyclopedia of Type Strains, Phase IV (KMG-IV): sequencing the most valuable type-strain genomes for metagenomic binning, comparative biology and taxonomic classification.</title>
        <authorList>
            <person name="Goeker M."/>
        </authorList>
    </citation>
    <scope>NUCLEOTIDE SEQUENCE [LARGE SCALE GENOMIC DNA]</scope>
    <source>
        <strain evidence="15 16">DSM 5900</strain>
    </source>
</reference>
<dbReference type="Pfam" id="PF13755">
    <property type="entry name" value="Sensor_TM1"/>
    <property type="match status" value="1"/>
</dbReference>
<dbReference type="PROSITE" id="PS50109">
    <property type="entry name" value="HIS_KIN"/>
    <property type="match status" value="1"/>
</dbReference>
<evidence type="ECO:0000256" key="4">
    <source>
        <dbReference type="ARBA" id="ARBA00022553"/>
    </source>
</evidence>
<evidence type="ECO:0000313" key="15">
    <source>
        <dbReference type="EMBL" id="ROP84583.1"/>
    </source>
</evidence>
<gene>
    <name evidence="15" type="ORF">EDC65_3937</name>
</gene>
<dbReference type="AlphaFoldDB" id="A0A3N1KRR1"/>
<dbReference type="Gene3D" id="3.30.565.10">
    <property type="entry name" value="Histidine kinase-like ATPase, C-terminal domain"/>
    <property type="match status" value="1"/>
</dbReference>
<dbReference type="InterPro" id="IPR005467">
    <property type="entry name" value="His_kinase_dom"/>
</dbReference>
<dbReference type="Proteomes" id="UP000278222">
    <property type="component" value="Unassembled WGS sequence"/>
</dbReference>
<dbReference type="InterPro" id="IPR003594">
    <property type="entry name" value="HATPase_dom"/>
</dbReference>
<evidence type="ECO:0000256" key="1">
    <source>
        <dbReference type="ARBA" id="ARBA00000085"/>
    </source>
</evidence>
<dbReference type="Pfam" id="PF02518">
    <property type="entry name" value="HATPase_c"/>
    <property type="match status" value="1"/>
</dbReference>
<dbReference type="Gene3D" id="6.10.340.10">
    <property type="match status" value="1"/>
</dbReference>
<dbReference type="SMART" id="SM00387">
    <property type="entry name" value="HATPase_c"/>
    <property type="match status" value="1"/>
</dbReference>
<feature type="compositionally biased region" description="Basic and acidic residues" evidence="11">
    <location>
        <begin position="8"/>
        <end position="25"/>
    </location>
</feature>
<dbReference type="InterPro" id="IPR036890">
    <property type="entry name" value="HATPase_C_sf"/>
</dbReference>
<dbReference type="SMART" id="SM00388">
    <property type="entry name" value="HisKA"/>
    <property type="match status" value="1"/>
</dbReference>
<accession>A0A3N1KRR1</accession>
<feature type="transmembrane region" description="Helical" evidence="12">
    <location>
        <begin position="270"/>
        <end position="289"/>
    </location>
</feature>
<evidence type="ECO:0000259" key="13">
    <source>
        <dbReference type="PROSITE" id="PS50109"/>
    </source>
</evidence>
<dbReference type="InterPro" id="IPR025919">
    <property type="entry name" value="Stimulus_sens_dom"/>
</dbReference>
<comment type="caution">
    <text evidence="15">The sequence shown here is derived from an EMBL/GenBank/DDBJ whole genome shotgun (WGS) entry which is preliminary data.</text>
</comment>
<dbReference type="PANTHER" id="PTHR45436">
    <property type="entry name" value="SENSOR HISTIDINE KINASE YKOH"/>
    <property type="match status" value="1"/>
</dbReference>
<dbReference type="InterPro" id="IPR036097">
    <property type="entry name" value="HisK_dim/P_sf"/>
</dbReference>
<dbReference type="EMBL" id="RJKX01000015">
    <property type="protein sequence ID" value="ROP84583.1"/>
    <property type="molecule type" value="Genomic_DNA"/>
</dbReference>
<comment type="subcellular location">
    <subcellularLocation>
        <location evidence="2">Membrane</location>
    </subcellularLocation>
</comment>
<dbReference type="Pfam" id="PF00672">
    <property type="entry name" value="HAMP"/>
    <property type="match status" value="1"/>
</dbReference>
<organism evidence="15 16">
    <name type="scientific">Stella humosa</name>
    <dbReference type="NCBI Taxonomy" id="94"/>
    <lineage>
        <taxon>Bacteria</taxon>
        <taxon>Pseudomonadati</taxon>
        <taxon>Pseudomonadota</taxon>
        <taxon>Alphaproteobacteria</taxon>
        <taxon>Rhodospirillales</taxon>
        <taxon>Stellaceae</taxon>
        <taxon>Stella</taxon>
    </lineage>
</organism>
<comment type="catalytic activity">
    <reaction evidence="1">
        <text>ATP + protein L-histidine = ADP + protein N-phospho-L-histidine.</text>
        <dbReference type="EC" id="2.7.13.3"/>
    </reaction>
</comment>
<dbReference type="Gene3D" id="1.10.287.130">
    <property type="match status" value="1"/>
</dbReference>
<keyword evidence="6 12" id="KW-0812">Transmembrane</keyword>
<name>A0A3N1KRR1_9PROT</name>
<feature type="region of interest" description="Disordered" evidence="11">
    <location>
        <begin position="1"/>
        <end position="43"/>
    </location>
</feature>
<dbReference type="GO" id="GO:0016020">
    <property type="term" value="C:membrane"/>
    <property type="evidence" value="ECO:0007669"/>
    <property type="project" value="UniProtKB-SubCell"/>
</dbReference>
<feature type="domain" description="HAMP" evidence="14">
    <location>
        <begin position="290"/>
        <end position="345"/>
    </location>
</feature>
<sequence length="575" mass="62981">MRLVADTEPARLEPEMRDLDEDAPRPRRPAARAKAEPAARRPRRWRNPFRSALTRRILAVNVLPLLILVGGLLFVGEYRKGLVQSELDALRTQAELIANALGEGTIDRPTAGEDVSLAIEAARHMVRRLVEPTGARARLFAADRSLVADTRVLSGPGGSIYIERLPPPEDDPPVLGAAGRVYGWIVGLLPDGEELPLYAERPVQSASDYVEVNRALEGEVMRMRRRDQFDRTILSVAVPVQRFKQVLGAVMLSTEDGAIQKAIRSVRFDILKVFAVALAITVLLSLYLGGTIVRPVLRLARAAERVKRGQGRPPEIPDIGRRNDEIADLAESLRTMTQVLWQRLNANERFAADVAHEIKNPLTSLRSAVETAARVKDADQQRRLMAIIQEDVGRLDRLITDISDASRLDAELSRDESEVVDVARLLDALAELHSTMEDGSGPAIRLDVARHQELTVVGLESRLGQVFRNLIANAVSFSPPGGTVTLKAVRQGAWVEAQVEDEGPGIPPDKLAAIFERFYSERPSGEKFGTHSGLGLSISKQIVEAHGGTIVAENRQAGGRITGARFVVRLPAGHG</sequence>